<feature type="signal peptide" evidence="2">
    <location>
        <begin position="1"/>
        <end position="21"/>
    </location>
</feature>
<evidence type="ECO:0000313" key="3">
    <source>
        <dbReference type="EMBL" id="KZV85549.1"/>
    </source>
</evidence>
<proteinExistence type="predicted"/>
<keyword evidence="2" id="KW-0732">Signal</keyword>
<accession>A0A165ZSN8</accession>
<feature type="chain" id="PRO_5007870220" evidence="2">
    <location>
        <begin position="22"/>
        <end position="88"/>
    </location>
</feature>
<keyword evidence="4" id="KW-1185">Reference proteome</keyword>
<dbReference type="EMBL" id="KV426184">
    <property type="protein sequence ID" value="KZV85549.1"/>
    <property type="molecule type" value="Genomic_DNA"/>
</dbReference>
<feature type="compositionally biased region" description="Polar residues" evidence="1">
    <location>
        <begin position="72"/>
        <end position="82"/>
    </location>
</feature>
<organism evidence="3 4">
    <name type="scientific">Exidia glandulosa HHB12029</name>
    <dbReference type="NCBI Taxonomy" id="1314781"/>
    <lineage>
        <taxon>Eukaryota</taxon>
        <taxon>Fungi</taxon>
        <taxon>Dikarya</taxon>
        <taxon>Basidiomycota</taxon>
        <taxon>Agaricomycotina</taxon>
        <taxon>Agaricomycetes</taxon>
        <taxon>Auriculariales</taxon>
        <taxon>Exidiaceae</taxon>
        <taxon>Exidia</taxon>
    </lineage>
</organism>
<dbReference type="InParanoid" id="A0A165ZSN8"/>
<name>A0A165ZSN8_EXIGL</name>
<feature type="region of interest" description="Disordered" evidence="1">
    <location>
        <begin position="68"/>
        <end position="88"/>
    </location>
</feature>
<evidence type="ECO:0000313" key="4">
    <source>
        <dbReference type="Proteomes" id="UP000077266"/>
    </source>
</evidence>
<sequence>MFTTAQFVLLFAAFLLACCGAVAVAPLIWWRELRSSDEEKGLVANSEEQDDMAEAQTAPVDPVWPVILSASPRPQTSSSDITATPLDH</sequence>
<protein>
    <submittedName>
        <fullName evidence="3">Uncharacterized protein</fullName>
    </submittedName>
</protein>
<reference evidence="3 4" key="1">
    <citation type="journal article" date="2016" name="Mol. Biol. Evol.">
        <title>Comparative Genomics of Early-Diverging Mushroom-Forming Fungi Provides Insights into the Origins of Lignocellulose Decay Capabilities.</title>
        <authorList>
            <person name="Nagy L.G."/>
            <person name="Riley R."/>
            <person name="Tritt A."/>
            <person name="Adam C."/>
            <person name="Daum C."/>
            <person name="Floudas D."/>
            <person name="Sun H."/>
            <person name="Yadav J.S."/>
            <person name="Pangilinan J."/>
            <person name="Larsson K.H."/>
            <person name="Matsuura K."/>
            <person name="Barry K."/>
            <person name="Labutti K."/>
            <person name="Kuo R."/>
            <person name="Ohm R.A."/>
            <person name="Bhattacharya S.S."/>
            <person name="Shirouzu T."/>
            <person name="Yoshinaga Y."/>
            <person name="Martin F.M."/>
            <person name="Grigoriev I.V."/>
            <person name="Hibbett D.S."/>
        </authorList>
    </citation>
    <scope>NUCLEOTIDE SEQUENCE [LARGE SCALE GENOMIC DNA]</scope>
    <source>
        <strain evidence="3 4">HHB12029</strain>
    </source>
</reference>
<evidence type="ECO:0000256" key="1">
    <source>
        <dbReference type="SAM" id="MobiDB-lite"/>
    </source>
</evidence>
<dbReference type="AlphaFoldDB" id="A0A165ZSN8"/>
<gene>
    <name evidence="3" type="ORF">EXIGLDRAFT_841379</name>
</gene>
<dbReference type="Proteomes" id="UP000077266">
    <property type="component" value="Unassembled WGS sequence"/>
</dbReference>
<evidence type="ECO:0000256" key="2">
    <source>
        <dbReference type="SAM" id="SignalP"/>
    </source>
</evidence>